<keyword evidence="6" id="KW-1015">Disulfide bond</keyword>
<evidence type="ECO:0000256" key="4">
    <source>
        <dbReference type="ARBA" id="ARBA00022989"/>
    </source>
</evidence>
<proteinExistence type="inferred from homology"/>
<dbReference type="EMBL" id="JAWNGG020000064">
    <property type="protein sequence ID" value="KAK9304228.1"/>
    <property type="molecule type" value="Genomic_DNA"/>
</dbReference>
<keyword evidence="5 7" id="KW-0472">Membrane</keyword>
<protein>
    <recommendedName>
        <fullName evidence="7">Tetraspanin</fullName>
    </recommendedName>
</protein>
<feature type="transmembrane region" description="Helical" evidence="7">
    <location>
        <begin position="87"/>
        <end position="111"/>
    </location>
</feature>
<accession>A0AAW1A5W8</accession>
<evidence type="ECO:0000313" key="8">
    <source>
        <dbReference type="EMBL" id="KAK9304228.1"/>
    </source>
</evidence>
<dbReference type="PROSITE" id="PS00421">
    <property type="entry name" value="TM4_1"/>
    <property type="match status" value="1"/>
</dbReference>
<evidence type="ECO:0000256" key="6">
    <source>
        <dbReference type="PIRSR" id="PIRSR002419-1"/>
    </source>
</evidence>
<evidence type="ECO:0000256" key="3">
    <source>
        <dbReference type="ARBA" id="ARBA00022692"/>
    </source>
</evidence>
<dbReference type="GO" id="GO:0005886">
    <property type="term" value="C:plasma membrane"/>
    <property type="evidence" value="ECO:0007669"/>
    <property type="project" value="TreeGrafter"/>
</dbReference>
<dbReference type="SUPFAM" id="SSF48652">
    <property type="entry name" value="Tetraspanin"/>
    <property type="match status" value="1"/>
</dbReference>
<dbReference type="Proteomes" id="UP001432146">
    <property type="component" value="Unassembled WGS sequence"/>
</dbReference>
<evidence type="ECO:0000256" key="5">
    <source>
        <dbReference type="ARBA" id="ARBA00023136"/>
    </source>
</evidence>
<dbReference type="PIRSF" id="PIRSF002419">
    <property type="entry name" value="Tetraspanin"/>
    <property type="match status" value="1"/>
</dbReference>
<keyword evidence="3 7" id="KW-0812">Transmembrane</keyword>
<dbReference type="PANTHER" id="PTHR19282">
    <property type="entry name" value="TETRASPANIN"/>
    <property type="match status" value="1"/>
</dbReference>
<feature type="transmembrane region" description="Helical" evidence="7">
    <location>
        <begin position="16"/>
        <end position="39"/>
    </location>
</feature>
<dbReference type="InterPro" id="IPR018503">
    <property type="entry name" value="Tetraspanin_CS"/>
</dbReference>
<feature type="transmembrane region" description="Helical" evidence="7">
    <location>
        <begin position="59"/>
        <end position="80"/>
    </location>
</feature>
<dbReference type="InterPro" id="IPR008952">
    <property type="entry name" value="Tetraspanin_EC2_sf"/>
</dbReference>
<evidence type="ECO:0000256" key="2">
    <source>
        <dbReference type="ARBA" id="ARBA00006840"/>
    </source>
</evidence>
<comment type="similarity">
    <text evidence="2 7">Belongs to the tetraspanin (TM4SF) family.</text>
</comment>
<sequence length="242" mass="26803">MVNTIKLSLGSRCVKYLMFIFNLLFVITGIILLSIGVTIQGVYYNYHHFLDNKFLSAPSLLIAIGTIIFFIAFFGCCGAVRENYCMIVTFTLLLVIVFILELSGGISGYVLRARASSIIQEKMRDSMQQYQNNSEISTVWDTLQRDFHCCGTTNATDWVTIGHMNEANIPASCCMEITSSKSCTTTSPTVQSTGCYNTFVSFIKSHAVQLGGVGLGIAFVQAMGIWFSVFLARSIRNSYETV</sequence>
<dbReference type="InterPro" id="IPR000301">
    <property type="entry name" value="Tetraspanin_animals"/>
</dbReference>
<evidence type="ECO:0000313" key="9">
    <source>
        <dbReference type="Proteomes" id="UP001432146"/>
    </source>
</evidence>
<organism evidence="8 9">
    <name type="scientific">Tetragonisca angustula</name>
    <dbReference type="NCBI Taxonomy" id="166442"/>
    <lineage>
        <taxon>Eukaryota</taxon>
        <taxon>Metazoa</taxon>
        <taxon>Ecdysozoa</taxon>
        <taxon>Arthropoda</taxon>
        <taxon>Hexapoda</taxon>
        <taxon>Insecta</taxon>
        <taxon>Pterygota</taxon>
        <taxon>Neoptera</taxon>
        <taxon>Endopterygota</taxon>
        <taxon>Hymenoptera</taxon>
        <taxon>Apocrita</taxon>
        <taxon>Aculeata</taxon>
        <taxon>Apoidea</taxon>
        <taxon>Anthophila</taxon>
        <taxon>Apidae</taxon>
        <taxon>Tetragonisca</taxon>
    </lineage>
</organism>
<comment type="caution">
    <text evidence="8">The sequence shown here is derived from an EMBL/GenBank/DDBJ whole genome shotgun (WGS) entry which is preliminary data.</text>
</comment>
<dbReference type="Pfam" id="PF00335">
    <property type="entry name" value="Tetraspanin"/>
    <property type="match status" value="1"/>
</dbReference>
<evidence type="ECO:0000256" key="7">
    <source>
        <dbReference type="RuleBase" id="RU361218"/>
    </source>
</evidence>
<gene>
    <name evidence="8" type="ORF">QLX08_004234</name>
</gene>
<dbReference type="CDD" id="cd03127">
    <property type="entry name" value="tetraspanin_LEL"/>
    <property type="match status" value="1"/>
</dbReference>
<dbReference type="Gene3D" id="1.10.1450.10">
    <property type="entry name" value="Tetraspanin"/>
    <property type="match status" value="1"/>
</dbReference>
<dbReference type="InterPro" id="IPR018499">
    <property type="entry name" value="Tetraspanin/Peripherin"/>
</dbReference>
<reference evidence="8 9" key="1">
    <citation type="submission" date="2024-05" db="EMBL/GenBank/DDBJ databases">
        <title>The nuclear and mitochondrial genome assemblies of Tetragonisca angustula (Apidae: Meliponini), a tiny yet remarkable pollinator in the Neotropics.</title>
        <authorList>
            <person name="Ferrari R."/>
            <person name="Ricardo P.C."/>
            <person name="Dias F.C."/>
            <person name="Araujo N.S."/>
            <person name="Soares D.O."/>
            <person name="Zhou Q.-S."/>
            <person name="Zhu C.-D."/>
            <person name="Coutinho L."/>
            <person name="Airas M.C."/>
            <person name="Batista T.M."/>
        </authorList>
    </citation>
    <scope>NUCLEOTIDE SEQUENCE [LARGE SCALE GENOMIC DNA]</scope>
    <source>
        <strain evidence="8">ASF017062</strain>
        <tissue evidence="8">Abdomen</tissue>
    </source>
</reference>
<dbReference type="PANTHER" id="PTHR19282:SF456">
    <property type="entry name" value="CD63 MOLECULE"/>
    <property type="match status" value="1"/>
</dbReference>
<feature type="disulfide bond" evidence="6">
    <location>
        <begin position="149"/>
        <end position="183"/>
    </location>
</feature>
<keyword evidence="4 7" id="KW-1133">Transmembrane helix</keyword>
<feature type="transmembrane region" description="Helical" evidence="7">
    <location>
        <begin position="207"/>
        <end position="232"/>
    </location>
</feature>
<dbReference type="PRINTS" id="PR00259">
    <property type="entry name" value="TMFOUR"/>
</dbReference>
<dbReference type="AlphaFoldDB" id="A0AAW1A5W8"/>
<keyword evidence="9" id="KW-1185">Reference proteome</keyword>
<name>A0AAW1A5W8_9HYME</name>
<evidence type="ECO:0000256" key="1">
    <source>
        <dbReference type="ARBA" id="ARBA00004141"/>
    </source>
</evidence>
<comment type="subcellular location">
    <subcellularLocation>
        <location evidence="1 7">Membrane</location>
        <topology evidence="1 7">Multi-pass membrane protein</topology>
    </subcellularLocation>
</comment>